<proteinExistence type="predicted"/>
<protein>
    <recommendedName>
        <fullName evidence="6">BED-type domain-containing protein</fullName>
    </recommendedName>
</protein>
<feature type="domain" description="BED-type" evidence="6">
    <location>
        <begin position="526"/>
        <end position="577"/>
    </location>
</feature>
<evidence type="ECO:0000256" key="4">
    <source>
        <dbReference type="PROSITE-ProRule" id="PRU00027"/>
    </source>
</evidence>
<keyword evidence="1" id="KW-0479">Metal-binding</keyword>
<evidence type="ECO:0000256" key="3">
    <source>
        <dbReference type="ARBA" id="ARBA00022833"/>
    </source>
</evidence>
<evidence type="ECO:0000256" key="5">
    <source>
        <dbReference type="SAM" id="MobiDB-lite"/>
    </source>
</evidence>
<dbReference type="InterPro" id="IPR003656">
    <property type="entry name" value="Znf_BED"/>
</dbReference>
<dbReference type="STRING" id="42156.A0A3P6THA1"/>
<dbReference type="PROSITE" id="PS50808">
    <property type="entry name" value="ZF_BED"/>
    <property type="match status" value="2"/>
</dbReference>
<reference evidence="7 8" key="1">
    <citation type="submission" date="2018-08" db="EMBL/GenBank/DDBJ databases">
        <authorList>
            <person name="Laetsch R D."/>
            <person name="Stevens L."/>
            <person name="Kumar S."/>
            <person name="Blaxter L. M."/>
        </authorList>
    </citation>
    <scope>NUCLEOTIDE SEQUENCE [LARGE SCALE GENOMIC DNA]</scope>
</reference>
<feature type="region of interest" description="Disordered" evidence="5">
    <location>
        <begin position="99"/>
        <end position="135"/>
    </location>
</feature>
<dbReference type="OrthoDB" id="5873825at2759"/>
<dbReference type="SUPFAM" id="SSF57667">
    <property type="entry name" value="beta-beta-alpha zinc fingers"/>
    <property type="match status" value="2"/>
</dbReference>
<evidence type="ECO:0000256" key="2">
    <source>
        <dbReference type="ARBA" id="ARBA00022771"/>
    </source>
</evidence>
<accession>A0A3P6THA1</accession>
<organism evidence="7 8">
    <name type="scientific">Litomosoides sigmodontis</name>
    <name type="common">Filarial nematode worm</name>
    <dbReference type="NCBI Taxonomy" id="42156"/>
    <lineage>
        <taxon>Eukaryota</taxon>
        <taxon>Metazoa</taxon>
        <taxon>Ecdysozoa</taxon>
        <taxon>Nematoda</taxon>
        <taxon>Chromadorea</taxon>
        <taxon>Rhabditida</taxon>
        <taxon>Spirurina</taxon>
        <taxon>Spiruromorpha</taxon>
        <taxon>Filarioidea</taxon>
        <taxon>Onchocercidae</taxon>
        <taxon>Litomosoides</taxon>
    </lineage>
</organism>
<keyword evidence="8" id="KW-1185">Reference proteome</keyword>
<dbReference type="AlphaFoldDB" id="A0A3P6THA1"/>
<evidence type="ECO:0000259" key="6">
    <source>
        <dbReference type="PROSITE" id="PS50808"/>
    </source>
</evidence>
<evidence type="ECO:0000256" key="1">
    <source>
        <dbReference type="ARBA" id="ARBA00022723"/>
    </source>
</evidence>
<name>A0A3P6THA1_LITSI</name>
<gene>
    <name evidence="7" type="ORF">NLS_LOCUS8165</name>
</gene>
<feature type="domain" description="BED-type" evidence="6">
    <location>
        <begin position="262"/>
        <end position="310"/>
    </location>
</feature>
<feature type="compositionally biased region" description="Acidic residues" evidence="5">
    <location>
        <begin position="21"/>
        <end position="34"/>
    </location>
</feature>
<feature type="compositionally biased region" description="Polar residues" evidence="5">
    <location>
        <begin position="627"/>
        <end position="641"/>
    </location>
</feature>
<evidence type="ECO:0000313" key="8">
    <source>
        <dbReference type="Proteomes" id="UP000277928"/>
    </source>
</evidence>
<feature type="region of interest" description="Disordered" evidence="5">
    <location>
        <begin position="590"/>
        <end position="641"/>
    </location>
</feature>
<dbReference type="GO" id="GO:0003677">
    <property type="term" value="F:DNA binding"/>
    <property type="evidence" value="ECO:0007669"/>
    <property type="project" value="InterPro"/>
</dbReference>
<dbReference type="EMBL" id="UYRX01000974">
    <property type="protein sequence ID" value="VDK87472.1"/>
    <property type="molecule type" value="Genomic_DNA"/>
</dbReference>
<sequence>MISTKTMVNDEFTKANDLEYEEDCDMDVENDDESSVGGINGMKDGSESTNDVAEMENDEGTASTSTNNLFLTQLFATQRHKPSREAKMLETSIANLKKKLQTQSQTNFSSSTTRSRLKRSAADIGSASTERGIEDVSQVTCRTALRVASEDNPLEIENYSKDNFDEGGQTAVERSLAAMTKSKYNTSSANPFNDIDDDEDDEKSKNDAFLDRIFGESKMDNKVSKNFDFYDINESSRTSSYNPAAYISKDMTLSAALRRRRQRRNPVWPYFVVKDGQATCKHCNYSTKSVFSTNLKVHLRTHHHDLFEEVLKAEGEQQEQITLQNSLLATRTAATATKTPYMHHVTTTALPAVGRCSSNDSNTGSGNISTNALQSSAAVLLGILNQTGGFQSGPVVTATDDTATAGVTTISSNRTLPTTPRDVLDFPKAFSESQLYLKSTPDLTRNLPDFLKVISEASAKSTTNTPLNQTKVLLTTGDNNESLKTFNKMAQDSSPPYNINYGSGKTDRIIPSANNQSAIVLKRRRLRRHPVWRFFKDVGDGSKTVKCVNCPFSTSSPFSTNLKMHLKAHHKSDYRLILILESRQRLEEGISPIPESAQTPSSPSKKSSSEDTNISSAEEDQTEAKRTSLSTGSFEDESFTSMTNTERVKAMIEMAAASQTQSVDLEYPNADYATTGDIKPANFGPDDTSSNLVDSDLLMRLGLVKPDLSPSKSPLQNKFLNTQSMVSGSAIRNHPVNAHASVALDTTKSVRTISKRLPTGEVVKVRQTRKCVENPATNINSATAAAAVANINATKPIVPSRDLAITATTDEQFNAINSVRDIALAKFLSRANAFQLLELPEFKQFVDVLDPTYQLPQSGYLKRLLEFKTEQDLTAEYLLDIDQE</sequence>
<dbReference type="Proteomes" id="UP000277928">
    <property type="component" value="Unassembled WGS sequence"/>
</dbReference>
<feature type="region of interest" description="Disordered" evidence="5">
    <location>
        <begin position="21"/>
        <end position="65"/>
    </location>
</feature>
<dbReference type="GO" id="GO:0008270">
    <property type="term" value="F:zinc ion binding"/>
    <property type="evidence" value="ECO:0007669"/>
    <property type="project" value="UniProtKB-KW"/>
</dbReference>
<feature type="compositionally biased region" description="Low complexity" evidence="5">
    <location>
        <begin position="101"/>
        <end position="114"/>
    </location>
</feature>
<keyword evidence="2 4" id="KW-0863">Zinc-finger</keyword>
<dbReference type="InterPro" id="IPR036236">
    <property type="entry name" value="Znf_C2H2_sf"/>
</dbReference>
<dbReference type="OMA" id="PVWRFFK"/>
<evidence type="ECO:0000313" key="7">
    <source>
        <dbReference type="EMBL" id="VDK87472.1"/>
    </source>
</evidence>
<keyword evidence="3" id="KW-0862">Zinc</keyword>